<evidence type="ECO:0000256" key="8">
    <source>
        <dbReference type="ARBA" id="ARBA00022884"/>
    </source>
</evidence>
<keyword evidence="13" id="KW-1185">Reference proteome</keyword>
<feature type="domain" description="Helicase C-terminal" evidence="11">
    <location>
        <begin position="612"/>
        <end position="813"/>
    </location>
</feature>
<dbReference type="InterPro" id="IPR011545">
    <property type="entry name" value="DEAD/DEAH_box_helicase_dom"/>
</dbReference>
<dbReference type="Pfam" id="PF21408">
    <property type="entry name" value="MTR4-like_stalk"/>
    <property type="match status" value="1"/>
</dbReference>
<dbReference type="Pfam" id="PF08148">
    <property type="entry name" value="DSHCT"/>
    <property type="match status" value="1"/>
</dbReference>
<dbReference type="InterPro" id="IPR050699">
    <property type="entry name" value="RNA-DNA_Helicase"/>
</dbReference>
<dbReference type="GO" id="GO:0070478">
    <property type="term" value="P:nuclear-transcribed mRNA catabolic process, 3'-5' exonucleolytic nonsense-mediated decay"/>
    <property type="evidence" value="ECO:0007669"/>
    <property type="project" value="TreeGrafter"/>
</dbReference>
<keyword evidence="4" id="KW-0547">Nucleotide-binding</keyword>
<comment type="subcellular location">
    <subcellularLocation>
        <location evidence="1">Cytoplasm</location>
    </subcellularLocation>
</comment>
<dbReference type="PANTHER" id="PTHR12131:SF1">
    <property type="entry name" value="ATP-DEPENDENT RNA HELICASE SUPV3L1, MITOCHONDRIAL-RELATED"/>
    <property type="match status" value="1"/>
</dbReference>
<dbReference type="PROSITE" id="PS51192">
    <property type="entry name" value="HELICASE_ATP_BIND_1"/>
    <property type="match status" value="1"/>
</dbReference>
<dbReference type="Proteomes" id="UP000053317">
    <property type="component" value="Unassembled WGS sequence"/>
</dbReference>
<evidence type="ECO:0000256" key="1">
    <source>
        <dbReference type="ARBA" id="ARBA00004496"/>
    </source>
</evidence>
<feature type="region of interest" description="Disordered" evidence="9">
    <location>
        <begin position="197"/>
        <end position="266"/>
    </location>
</feature>
<reference evidence="12 13" key="2">
    <citation type="submission" date="2015-05" db="EMBL/GenBank/DDBJ databases">
        <authorList>
            <person name="Morales-Cruz A."/>
            <person name="Amrine K.C."/>
            <person name="Cantu D."/>
        </authorList>
    </citation>
    <scope>NUCLEOTIDE SEQUENCE [LARGE SCALE GENOMIC DNA]</scope>
    <source>
        <strain evidence="12">UCRPC4</strain>
    </source>
</reference>
<name>A0A0G2EKK4_PHACM</name>
<dbReference type="CDD" id="cd18795">
    <property type="entry name" value="SF2_C_Ski2"/>
    <property type="match status" value="1"/>
</dbReference>
<comment type="similarity">
    <text evidence="2">Belongs to the helicase family. SKI2 subfamily.</text>
</comment>
<evidence type="ECO:0000259" key="11">
    <source>
        <dbReference type="PROSITE" id="PS51194"/>
    </source>
</evidence>
<keyword evidence="7" id="KW-0067">ATP-binding</keyword>
<dbReference type="PIRSF" id="PIRSF005198">
    <property type="entry name" value="Antiviral_helicase_SKI2"/>
    <property type="match status" value="1"/>
</dbReference>
<dbReference type="Pfam" id="PF13234">
    <property type="entry name" value="MTR4_beta-barrel"/>
    <property type="match status" value="1"/>
</dbReference>
<proteinExistence type="inferred from homology"/>
<dbReference type="InterPro" id="IPR001650">
    <property type="entry name" value="Helicase_C-like"/>
</dbReference>
<dbReference type="InterPro" id="IPR025696">
    <property type="entry name" value="Beta-barrel_MTR4"/>
</dbReference>
<evidence type="ECO:0000256" key="2">
    <source>
        <dbReference type="ARBA" id="ARBA00010140"/>
    </source>
</evidence>
<evidence type="ECO:0000256" key="7">
    <source>
        <dbReference type="ARBA" id="ARBA00022840"/>
    </source>
</evidence>
<evidence type="ECO:0000313" key="13">
    <source>
        <dbReference type="Proteomes" id="UP000053317"/>
    </source>
</evidence>
<evidence type="ECO:0000256" key="5">
    <source>
        <dbReference type="ARBA" id="ARBA00022801"/>
    </source>
</evidence>
<protein>
    <submittedName>
        <fullName evidence="12">Putative dead deah box rna helicase</fullName>
    </submittedName>
</protein>
<gene>
    <name evidence="12" type="ORF">UCRPC4_g03214</name>
</gene>
<dbReference type="InterPro" id="IPR012961">
    <property type="entry name" value="Ski2/MTR4_C"/>
</dbReference>
<dbReference type="FunFam" id="1.10.3380.30:FF:000001">
    <property type="entry name" value="Ski2 ATP-dependent RNA helicase"/>
    <property type="match status" value="1"/>
</dbReference>
<dbReference type="SMART" id="SM00490">
    <property type="entry name" value="HELICc"/>
    <property type="match status" value="1"/>
</dbReference>
<sequence length="1291" mass="145960">MLDESNRLSEALHKISLEDNLKRGELDAWIDDLDSEKPPVKRARLSPTEIKQSLEKEFLTPSTTFSPLWLNKLQQRWDAPIDYTRLLELTPTQTRTVTRFIREGLEGRVTGYKEVTVPANSATAKNSTSLLRKPADRADFVRGAAGFFPFTPGGLDGVDAIAAVEDQGVEPQIDAQSKKSRLDRVIDFGSGDGLLEVPPGFSRGLRPEKLKPKASENDEKDVQEVLEEGEATTRPAEPVETDIPDGHLTVSKGPTHDNSEDDEEEDDLEDLIPIEYPALAPRGNILASSFTKGGKEWAHVVNVNKELPNFHDLVPEMAREWPFELDVFQKEAVYHLENGDSVFVAAHTSAGKTVVAEYAIALAAKHMTKAIYTSPIKALSNQKFRDFRNTFDDVGILTGDVQINPEASCLIMTTEILRSMLYRGADLIRDVEFVIFDEVHYVNDLERGVVWEEVIIMLPDHVNLILLSATVPNTYEFASWVGRTKKKNIYVISTPKRPVPLEHYLWAGKDMVKIVDSEKRFIEKGWKDANDILSGRDKLKEQKTTEAQASQRGGGTARGGRGGTQQRGQQQQRGGTQRERGNPTNRGQGNIARSGRGGGRTTAAQDRNVWVHLVQHLKKSNLLPACIFVFSKKRCEENADSLSNQDFCTATEKSAIHMIIQKSIARLKPEDRVLPQIRRLRELLSRGVAVHHGGLLPIVKEIVEILFAKTLVKVLFATETFAMGLNLPTRTVVFSGYRKHDGREFRNLLPGEYTQMAGRAGRRGLDTVGSVIIVTQGRTEAPPAGELRQMILGDPTKLRSQFRLTYNMILNLLRVEALRIEEMIKRSFSENATQALLPQHEKQVELSEANLSKIRREPCEICDQDLEACHSAAMSYEKLAKDLHMLVLGSPIGKRQWSPRRLIAFKRDGIRTVGILMREGLLIRAPIPYVEVLHLEPLDAKRQASDLLPYLENFRPLFTPLPNSPDDMRIRVTPITVESIEAVTDTLVKFDGPHWYLNIVKEQKRFAEDTFVRKYSVWTSKYWNEIDWKSKVNDLAVNDVLVERQKHAQIAQSAKCLDCPKFLNHFEMQHDEWTLKENIVALKQLMSDQNLQLLPDYQQRIQVLRDLGFIDEEDRVQLKGKVACEIHSADELVLTEMILENALADFEPEEIVALLSAFVFEEKTDNEPNLTASLEKGKAKIIEIAEKVNQYQIMHQVILSSEDSNDFVSRPRFGLAEVVYEWARGMSFNRITDLTDVMEGTIVRVITRLDETCREVKTAARLIGDPTLYTKMQTAQELIKRDVIFTASLYM</sequence>
<feature type="compositionally biased region" description="Basic and acidic residues" evidence="9">
    <location>
        <begin position="205"/>
        <end position="223"/>
    </location>
</feature>
<evidence type="ECO:0000256" key="3">
    <source>
        <dbReference type="ARBA" id="ARBA00022490"/>
    </source>
</evidence>
<evidence type="ECO:0000256" key="4">
    <source>
        <dbReference type="ARBA" id="ARBA00022741"/>
    </source>
</evidence>
<dbReference type="OrthoDB" id="64767at2759"/>
<feature type="compositionally biased region" description="Low complexity" evidence="9">
    <location>
        <begin position="566"/>
        <end position="575"/>
    </location>
</feature>
<dbReference type="Pfam" id="PF00270">
    <property type="entry name" value="DEAD"/>
    <property type="match status" value="1"/>
</dbReference>
<evidence type="ECO:0000256" key="6">
    <source>
        <dbReference type="ARBA" id="ARBA00022806"/>
    </source>
</evidence>
<dbReference type="GO" id="GO:0003723">
    <property type="term" value="F:RNA binding"/>
    <property type="evidence" value="ECO:0007669"/>
    <property type="project" value="UniProtKB-KW"/>
</dbReference>
<dbReference type="InterPro" id="IPR014001">
    <property type="entry name" value="Helicase_ATP-bd"/>
</dbReference>
<dbReference type="InterPro" id="IPR027417">
    <property type="entry name" value="P-loop_NTPase"/>
</dbReference>
<keyword evidence="3" id="KW-0963">Cytoplasm</keyword>
<dbReference type="Gene3D" id="3.40.50.300">
    <property type="entry name" value="P-loop containing nucleotide triphosphate hydrolases"/>
    <property type="match status" value="2"/>
</dbReference>
<dbReference type="FunFam" id="3.40.50.300:FF:000354">
    <property type="entry name" value="ATP-dependent RNA helicase SKI2"/>
    <property type="match status" value="1"/>
</dbReference>
<evidence type="ECO:0000256" key="9">
    <source>
        <dbReference type="SAM" id="MobiDB-lite"/>
    </source>
</evidence>
<dbReference type="EMBL" id="LCWF01000074">
    <property type="protein sequence ID" value="KKY22711.1"/>
    <property type="molecule type" value="Genomic_DNA"/>
</dbReference>
<accession>A0A0G2EKK4</accession>
<comment type="caution">
    <text evidence="12">The sequence shown here is derived from an EMBL/GenBank/DDBJ whole genome shotgun (WGS) entry which is preliminary data.</text>
</comment>
<dbReference type="Gene3D" id="1.10.3380.30">
    <property type="match status" value="1"/>
</dbReference>
<feature type="compositionally biased region" description="Gly residues" evidence="9">
    <location>
        <begin position="552"/>
        <end position="565"/>
    </location>
</feature>
<keyword evidence="8" id="KW-0694">RNA-binding</keyword>
<dbReference type="SMART" id="SM01142">
    <property type="entry name" value="DSHCT"/>
    <property type="match status" value="1"/>
</dbReference>
<dbReference type="GO" id="GO:0005524">
    <property type="term" value="F:ATP binding"/>
    <property type="evidence" value="ECO:0007669"/>
    <property type="project" value="UniProtKB-KW"/>
</dbReference>
<keyword evidence="6 12" id="KW-0347">Helicase</keyword>
<feature type="domain" description="Helicase ATP-binding" evidence="10">
    <location>
        <begin position="333"/>
        <end position="489"/>
    </location>
</feature>
<organism evidence="12 13">
    <name type="scientific">Phaeomoniella chlamydospora</name>
    <name type="common">Phaeoacremonium chlamydosporum</name>
    <dbReference type="NCBI Taxonomy" id="158046"/>
    <lineage>
        <taxon>Eukaryota</taxon>
        <taxon>Fungi</taxon>
        <taxon>Dikarya</taxon>
        <taxon>Ascomycota</taxon>
        <taxon>Pezizomycotina</taxon>
        <taxon>Eurotiomycetes</taxon>
        <taxon>Chaetothyriomycetidae</taxon>
        <taxon>Phaeomoniellales</taxon>
        <taxon>Phaeomoniellaceae</taxon>
        <taxon>Phaeomoniella</taxon>
    </lineage>
</organism>
<keyword evidence="5" id="KW-0378">Hydrolase</keyword>
<dbReference type="InterPro" id="IPR048392">
    <property type="entry name" value="MTR4-like_stalk"/>
</dbReference>
<evidence type="ECO:0000313" key="12">
    <source>
        <dbReference type="EMBL" id="KKY22711.1"/>
    </source>
</evidence>
<dbReference type="SUPFAM" id="SSF52540">
    <property type="entry name" value="P-loop containing nucleoside triphosphate hydrolases"/>
    <property type="match status" value="1"/>
</dbReference>
<dbReference type="Pfam" id="PF17911">
    <property type="entry name" value="Ski2_N"/>
    <property type="match status" value="1"/>
</dbReference>
<dbReference type="SMART" id="SM00487">
    <property type="entry name" value="DEXDc"/>
    <property type="match status" value="1"/>
</dbReference>
<dbReference type="InterPro" id="IPR040801">
    <property type="entry name" value="Ski2_N"/>
</dbReference>
<dbReference type="Gene3D" id="1.20.1500.20">
    <property type="match status" value="1"/>
</dbReference>
<dbReference type="PROSITE" id="PS51194">
    <property type="entry name" value="HELICASE_CTER"/>
    <property type="match status" value="1"/>
</dbReference>
<dbReference type="GO" id="GO:0016787">
    <property type="term" value="F:hydrolase activity"/>
    <property type="evidence" value="ECO:0007669"/>
    <property type="project" value="UniProtKB-KW"/>
</dbReference>
<dbReference type="GO" id="GO:0055087">
    <property type="term" value="C:Ski complex"/>
    <property type="evidence" value="ECO:0007669"/>
    <property type="project" value="TreeGrafter"/>
</dbReference>
<dbReference type="Pfam" id="PF00271">
    <property type="entry name" value="Helicase_C"/>
    <property type="match status" value="1"/>
</dbReference>
<evidence type="ECO:0000259" key="10">
    <source>
        <dbReference type="PROSITE" id="PS51192"/>
    </source>
</evidence>
<dbReference type="PANTHER" id="PTHR12131">
    <property type="entry name" value="ATP-DEPENDENT RNA AND DNA HELICASE"/>
    <property type="match status" value="1"/>
</dbReference>
<reference evidence="12 13" key="1">
    <citation type="submission" date="2015-05" db="EMBL/GenBank/DDBJ databases">
        <title>Distinctive expansion of gene families associated with plant cell wall degradation and secondary metabolism in the genomes of grapevine trunk pathogens.</title>
        <authorList>
            <person name="Lawrence D.P."/>
            <person name="Travadon R."/>
            <person name="Rolshausen P.E."/>
            <person name="Baumgartner K."/>
        </authorList>
    </citation>
    <scope>NUCLEOTIDE SEQUENCE [LARGE SCALE GENOMIC DNA]</scope>
    <source>
        <strain evidence="12">UCRPC4</strain>
    </source>
</reference>
<dbReference type="InterPro" id="IPR016438">
    <property type="entry name" value="SKI2-like"/>
</dbReference>
<dbReference type="GO" id="GO:0003724">
    <property type="term" value="F:RNA helicase activity"/>
    <property type="evidence" value="ECO:0007669"/>
    <property type="project" value="InterPro"/>
</dbReference>
<feature type="region of interest" description="Disordered" evidence="9">
    <location>
        <begin position="537"/>
        <end position="602"/>
    </location>
</feature>